<protein>
    <recommendedName>
        <fullName evidence="11">TonB-dependent receptor-like beta-barrel domain-containing protein</fullName>
    </recommendedName>
</protein>
<dbReference type="InterPro" id="IPR000531">
    <property type="entry name" value="Beta-barrel_TonB"/>
</dbReference>
<feature type="short sequence motif" description="TonB C-terminal box" evidence="10">
    <location>
        <begin position="420"/>
        <end position="437"/>
    </location>
</feature>
<dbReference type="RefSeq" id="WP_133813432.1">
    <property type="nucleotide sequence ID" value="NZ_CAWPIF010000021.1"/>
</dbReference>
<proteinExistence type="inferred from homology"/>
<evidence type="ECO:0000256" key="6">
    <source>
        <dbReference type="ARBA" id="ARBA00023077"/>
    </source>
</evidence>
<comment type="similarity">
    <text evidence="2 9">Belongs to the TonB-dependent receptor family.</text>
</comment>
<keyword evidence="5 9" id="KW-0812">Transmembrane</keyword>
<evidence type="ECO:0000256" key="7">
    <source>
        <dbReference type="ARBA" id="ARBA00023136"/>
    </source>
</evidence>
<evidence type="ECO:0000256" key="8">
    <source>
        <dbReference type="ARBA" id="ARBA00023237"/>
    </source>
</evidence>
<dbReference type="PROSITE" id="PS01156">
    <property type="entry name" value="TONB_DEPENDENT_REC_2"/>
    <property type="match status" value="1"/>
</dbReference>
<evidence type="ECO:0000313" key="13">
    <source>
        <dbReference type="Proteomes" id="UP000697802"/>
    </source>
</evidence>
<keyword evidence="13" id="KW-1185">Reference proteome</keyword>
<comment type="caution">
    <text evidence="12">The sequence shown here is derived from an EMBL/GenBank/DDBJ whole genome shotgun (WGS) entry which is preliminary data.</text>
</comment>
<keyword evidence="3 9" id="KW-0813">Transport</keyword>
<dbReference type="PANTHER" id="PTHR30069">
    <property type="entry name" value="TONB-DEPENDENT OUTER MEMBRANE RECEPTOR"/>
    <property type="match status" value="1"/>
</dbReference>
<evidence type="ECO:0000256" key="5">
    <source>
        <dbReference type="ARBA" id="ARBA00022692"/>
    </source>
</evidence>
<evidence type="ECO:0000256" key="10">
    <source>
        <dbReference type="PROSITE-ProRule" id="PRU10144"/>
    </source>
</evidence>
<keyword evidence="6" id="KW-0798">TonB box</keyword>
<keyword evidence="4 9" id="KW-1134">Transmembrane beta strand</keyword>
<dbReference type="PANTHER" id="PTHR30069:SF41">
    <property type="entry name" value="HEME_HEMOPEXIN UTILIZATION PROTEIN C"/>
    <property type="match status" value="1"/>
</dbReference>
<sequence>MANLSQTFMILDQGPLTRLNMNRHSLNYKWEPASNPWINLDIGVWQTRVNDRPRTSNNTLGDKKFMRTVGINLSNTSLFELSMQDIELNYGASFIRERTGPSKGKWEYAVNREGERKEGHLFLNGSYMLAERFTLMGGWDYKSYQVEDYSPSHLGNAWLPQLTSGKVNNKQDHAHGYWVGTKLELNNTTALHAKYAYAPRFPSMVEGIRGYLMSVDDHIKPEISKNIELGLTSRFLDVIADNDSFDIKISYFDNRVKDYINRSWMDDYWSMYISNIKAAKFAGLELASVYHSDHFDARLSMNYYTKVRFCTENEGCVARSLPSDYATNHIPPKYAVSLDLTRKFFDDKMSINARVSHYGQRSVPAAKPGQGSALLLSPIIWRPATVADVSLTARANKHVEFEFGVDNVFDKYYIQPLSLGYIPSPGRTFRAGITTYF</sequence>
<dbReference type="InterPro" id="IPR036942">
    <property type="entry name" value="Beta-barrel_TonB_sf"/>
</dbReference>
<dbReference type="PROSITE" id="PS52016">
    <property type="entry name" value="TONB_DEPENDENT_REC_3"/>
    <property type="match status" value="1"/>
</dbReference>
<evidence type="ECO:0000256" key="1">
    <source>
        <dbReference type="ARBA" id="ARBA00004571"/>
    </source>
</evidence>
<feature type="domain" description="TonB-dependent receptor-like beta-barrel" evidence="11">
    <location>
        <begin position="16"/>
        <end position="408"/>
    </location>
</feature>
<evidence type="ECO:0000313" key="12">
    <source>
        <dbReference type="EMBL" id="NHB88376.1"/>
    </source>
</evidence>
<evidence type="ECO:0000256" key="2">
    <source>
        <dbReference type="ARBA" id="ARBA00009810"/>
    </source>
</evidence>
<evidence type="ECO:0000256" key="3">
    <source>
        <dbReference type="ARBA" id="ARBA00022448"/>
    </source>
</evidence>
<dbReference type="InterPro" id="IPR039426">
    <property type="entry name" value="TonB-dep_rcpt-like"/>
</dbReference>
<evidence type="ECO:0000256" key="9">
    <source>
        <dbReference type="PROSITE-ProRule" id="PRU01360"/>
    </source>
</evidence>
<keyword evidence="7 9" id="KW-0472">Membrane</keyword>
<organism evidence="12 13">
    <name type="scientific">Photorhabdus tasmaniensis</name>
    <dbReference type="NCBI Taxonomy" id="1004159"/>
    <lineage>
        <taxon>Bacteria</taxon>
        <taxon>Pseudomonadati</taxon>
        <taxon>Pseudomonadota</taxon>
        <taxon>Gammaproteobacteria</taxon>
        <taxon>Enterobacterales</taxon>
        <taxon>Morganellaceae</taxon>
        <taxon>Photorhabdus</taxon>
    </lineage>
</organism>
<dbReference type="Proteomes" id="UP000697802">
    <property type="component" value="Unassembled WGS sequence"/>
</dbReference>
<keyword evidence="8 9" id="KW-0998">Cell outer membrane</keyword>
<comment type="subcellular location">
    <subcellularLocation>
        <location evidence="1 9">Cell outer membrane</location>
        <topology evidence="1 9">Multi-pass membrane protein</topology>
    </subcellularLocation>
</comment>
<dbReference type="Gene3D" id="2.40.170.20">
    <property type="entry name" value="TonB-dependent receptor, beta-barrel domain"/>
    <property type="match status" value="1"/>
</dbReference>
<dbReference type="SUPFAM" id="SSF56935">
    <property type="entry name" value="Porins"/>
    <property type="match status" value="1"/>
</dbReference>
<evidence type="ECO:0000259" key="11">
    <source>
        <dbReference type="Pfam" id="PF00593"/>
    </source>
</evidence>
<name>A0ABX0GJK6_9GAMM</name>
<reference evidence="12 13" key="1">
    <citation type="submission" date="2018-02" db="EMBL/GenBank/DDBJ databases">
        <authorList>
            <person name="Machado R.A."/>
        </authorList>
    </citation>
    <scope>NUCLEOTIDE SEQUENCE [LARGE SCALE GENOMIC DNA]</scope>
    <source>
        <strain evidence="12 13">T327</strain>
    </source>
</reference>
<gene>
    <name evidence="12" type="ORF">C5471_11910</name>
</gene>
<dbReference type="Pfam" id="PF00593">
    <property type="entry name" value="TonB_dep_Rec_b-barrel"/>
    <property type="match status" value="1"/>
</dbReference>
<evidence type="ECO:0000256" key="4">
    <source>
        <dbReference type="ARBA" id="ARBA00022452"/>
    </source>
</evidence>
<dbReference type="InterPro" id="IPR010917">
    <property type="entry name" value="TonB_rcpt_CS"/>
</dbReference>
<dbReference type="EMBL" id="PUJU01000021">
    <property type="protein sequence ID" value="NHB88376.1"/>
    <property type="molecule type" value="Genomic_DNA"/>
</dbReference>
<accession>A0ABX0GJK6</accession>